<dbReference type="PROSITE" id="PS50110">
    <property type="entry name" value="RESPONSE_REGULATORY"/>
    <property type="match status" value="1"/>
</dbReference>
<evidence type="ECO:0000313" key="8">
    <source>
        <dbReference type="EMBL" id="VAW95830.1"/>
    </source>
</evidence>
<dbReference type="PROSITE" id="PS50043">
    <property type="entry name" value="HTH_LUXR_2"/>
    <property type="match status" value="1"/>
</dbReference>
<evidence type="ECO:0000256" key="3">
    <source>
        <dbReference type="ARBA" id="ARBA00023015"/>
    </source>
</evidence>
<dbReference type="Pfam" id="PF00196">
    <property type="entry name" value="GerE"/>
    <property type="match status" value="1"/>
</dbReference>
<evidence type="ECO:0000259" key="7">
    <source>
        <dbReference type="PROSITE" id="PS50110"/>
    </source>
</evidence>
<dbReference type="SUPFAM" id="SSF52172">
    <property type="entry name" value="CheY-like"/>
    <property type="match status" value="1"/>
</dbReference>
<keyword evidence="2" id="KW-0902">Two-component regulatory system</keyword>
<dbReference type="CDD" id="cd06170">
    <property type="entry name" value="LuxR_C_like"/>
    <property type="match status" value="1"/>
</dbReference>
<dbReference type="SMART" id="SM00421">
    <property type="entry name" value="HTH_LUXR"/>
    <property type="match status" value="1"/>
</dbReference>
<protein>
    <submittedName>
        <fullName evidence="8">BarA-associated response regulator UvrY (= GacA = SirA)</fullName>
    </submittedName>
</protein>
<dbReference type="GO" id="GO:0006355">
    <property type="term" value="P:regulation of DNA-templated transcription"/>
    <property type="evidence" value="ECO:0007669"/>
    <property type="project" value="InterPro"/>
</dbReference>
<dbReference type="SMART" id="SM00448">
    <property type="entry name" value="REC"/>
    <property type="match status" value="1"/>
</dbReference>
<dbReference type="PRINTS" id="PR00038">
    <property type="entry name" value="HTHLUXR"/>
</dbReference>
<dbReference type="CDD" id="cd17535">
    <property type="entry name" value="REC_NarL-like"/>
    <property type="match status" value="1"/>
</dbReference>
<dbReference type="GO" id="GO:0000160">
    <property type="term" value="P:phosphorelay signal transduction system"/>
    <property type="evidence" value="ECO:0007669"/>
    <property type="project" value="UniProtKB-KW"/>
</dbReference>
<keyword evidence="1" id="KW-0597">Phosphoprotein</keyword>
<keyword evidence="5" id="KW-0804">Transcription</keyword>
<keyword evidence="4" id="KW-0238">DNA-binding</keyword>
<accession>A0A3B1A2P6</accession>
<sequence>MIKIMLVDDHDMVRTGLKRLLEDFSDIEVIAEASSGEQAIEILQKLKPDIALMDLSMPGIGGLEATRKLLRAHKDLKIIIVTMHNEDIFPQRLLNIGAMGYVTKEANVHEMVKAIREVMNNKRYISPEIAQHMALANSQDSEKSPFDLLSERELQVMLMLMDGDKVNKISEKLCLSPKTISTYRYRLYDKLNVSNDIELTKLALRHGILGELDGK</sequence>
<dbReference type="GO" id="GO:0003677">
    <property type="term" value="F:DNA binding"/>
    <property type="evidence" value="ECO:0007669"/>
    <property type="project" value="UniProtKB-KW"/>
</dbReference>
<organism evidence="8">
    <name type="scientific">hydrothermal vent metagenome</name>
    <dbReference type="NCBI Taxonomy" id="652676"/>
    <lineage>
        <taxon>unclassified sequences</taxon>
        <taxon>metagenomes</taxon>
        <taxon>ecological metagenomes</taxon>
    </lineage>
</organism>
<name>A0A3B1A2P6_9ZZZZ</name>
<evidence type="ECO:0000259" key="6">
    <source>
        <dbReference type="PROSITE" id="PS50043"/>
    </source>
</evidence>
<dbReference type="InterPro" id="IPR011006">
    <property type="entry name" value="CheY-like_superfamily"/>
</dbReference>
<dbReference type="PANTHER" id="PTHR43214">
    <property type="entry name" value="TWO-COMPONENT RESPONSE REGULATOR"/>
    <property type="match status" value="1"/>
</dbReference>
<dbReference type="InterPro" id="IPR039420">
    <property type="entry name" value="WalR-like"/>
</dbReference>
<dbReference type="Gene3D" id="3.40.50.2300">
    <property type="match status" value="1"/>
</dbReference>
<dbReference type="SUPFAM" id="SSF46894">
    <property type="entry name" value="C-terminal effector domain of the bipartite response regulators"/>
    <property type="match status" value="1"/>
</dbReference>
<proteinExistence type="predicted"/>
<dbReference type="Pfam" id="PF00072">
    <property type="entry name" value="Response_reg"/>
    <property type="match status" value="1"/>
</dbReference>
<evidence type="ECO:0000256" key="4">
    <source>
        <dbReference type="ARBA" id="ARBA00023125"/>
    </source>
</evidence>
<evidence type="ECO:0000256" key="5">
    <source>
        <dbReference type="ARBA" id="ARBA00023163"/>
    </source>
</evidence>
<evidence type="ECO:0000256" key="2">
    <source>
        <dbReference type="ARBA" id="ARBA00023012"/>
    </source>
</evidence>
<dbReference type="InterPro" id="IPR058245">
    <property type="entry name" value="NreC/VraR/RcsB-like_REC"/>
</dbReference>
<dbReference type="AlphaFoldDB" id="A0A3B1A2P6"/>
<dbReference type="PROSITE" id="PS00622">
    <property type="entry name" value="HTH_LUXR_1"/>
    <property type="match status" value="1"/>
</dbReference>
<feature type="domain" description="HTH luxR-type" evidence="6">
    <location>
        <begin position="142"/>
        <end position="207"/>
    </location>
</feature>
<dbReference type="EMBL" id="UOFS01000024">
    <property type="protein sequence ID" value="VAW95830.1"/>
    <property type="molecule type" value="Genomic_DNA"/>
</dbReference>
<dbReference type="InterPro" id="IPR000792">
    <property type="entry name" value="Tscrpt_reg_LuxR_C"/>
</dbReference>
<reference evidence="8" key="1">
    <citation type="submission" date="2018-06" db="EMBL/GenBank/DDBJ databases">
        <authorList>
            <person name="Zhirakovskaya E."/>
        </authorList>
    </citation>
    <scope>NUCLEOTIDE SEQUENCE</scope>
</reference>
<dbReference type="NCBIfam" id="NF007018">
    <property type="entry name" value="PRK09483.1"/>
    <property type="match status" value="1"/>
</dbReference>
<dbReference type="InterPro" id="IPR001789">
    <property type="entry name" value="Sig_transdc_resp-reg_receiver"/>
</dbReference>
<feature type="domain" description="Response regulatory" evidence="7">
    <location>
        <begin position="3"/>
        <end position="119"/>
    </location>
</feature>
<dbReference type="PANTHER" id="PTHR43214:SF3">
    <property type="entry name" value="RESPONSE REGULATOR UVRY"/>
    <property type="match status" value="1"/>
</dbReference>
<gene>
    <name evidence="8" type="ORF">MNBD_GAMMA22-1878</name>
</gene>
<keyword evidence="3" id="KW-0805">Transcription regulation</keyword>
<dbReference type="InterPro" id="IPR016032">
    <property type="entry name" value="Sig_transdc_resp-reg_C-effctor"/>
</dbReference>
<evidence type="ECO:0000256" key="1">
    <source>
        <dbReference type="ARBA" id="ARBA00022553"/>
    </source>
</evidence>